<keyword evidence="1" id="KW-0472">Membrane</keyword>
<sequence>MSNKKIQSLAPICNLILFGFIILSCSTTTIVTGRRIIPTSENAFFSGQNDALLATTFTRANNDTVSLLSTFNASILARTPPGGYIPSYDNAAYDSTSSRAFLYGIEDGMNILDIYSIIQSNLHFMKRLYLQGQDALLVHIYPVPFSLDNAAYDASENRIVGLVNDVFAYLDLTSGKFVTIQALNFASIGFRQLGASTISSDSRFYFVFYENHNAESFFVRVDLKTLSYRVNQVYDLIGLLIYIPSN</sequence>
<name>A0AA88GU08_NAELO</name>
<gene>
    <name evidence="2" type="ORF">C9374_002560</name>
</gene>
<comment type="caution">
    <text evidence="2">The sequence shown here is derived from an EMBL/GenBank/DDBJ whole genome shotgun (WGS) entry which is preliminary data.</text>
</comment>
<protein>
    <submittedName>
        <fullName evidence="2">Uncharacterized protein</fullName>
    </submittedName>
</protein>
<proteinExistence type="predicted"/>
<reference evidence="2 3" key="1">
    <citation type="journal article" date="2018" name="BMC Genomics">
        <title>The genome of Naegleria lovaniensis, the basis for a comparative approach to unravel pathogenicity factors of the human pathogenic amoeba N. fowleri.</title>
        <authorList>
            <person name="Liechti N."/>
            <person name="Schurch N."/>
            <person name="Bruggmann R."/>
            <person name="Wittwer M."/>
        </authorList>
    </citation>
    <scope>NUCLEOTIDE SEQUENCE [LARGE SCALE GENOMIC DNA]</scope>
    <source>
        <strain evidence="2 3">ATCC 30569</strain>
    </source>
</reference>
<accession>A0AA88GU08</accession>
<dbReference type="RefSeq" id="XP_044550107.1">
    <property type="nucleotide sequence ID" value="XM_044691992.1"/>
</dbReference>
<dbReference type="AlphaFoldDB" id="A0AA88GU08"/>
<keyword evidence="1" id="KW-0812">Transmembrane</keyword>
<feature type="transmembrane region" description="Helical" evidence="1">
    <location>
        <begin position="12"/>
        <end position="31"/>
    </location>
</feature>
<dbReference type="PROSITE" id="PS51257">
    <property type="entry name" value="PROKAR_LIPOPROTEIN"/>
    <property type="match status" value="1"/>
</dbReference>
<dbReference type="GeneID" id="68095016"/>
<dbReference type="Proteomes" id="UP000816034">
    <property type="component" value="Unassembled WGS sequence"/>
</dbReference>
<evidence type="ECO:0000313" key="3">
    <source>
        <dbReference type="Proteomes" id="UP000816034"/>
    </source>
</evidence>
<keyword evidence="3" id="KW-1185">Reference proteome</keyword>
<evidence type="ECO:0000313" key="2">
    <source>
        <dbReference type="EMBL" id="KAG2386114.1"/>
    </source>
</evidence>
<keyword evidence="1" id="KW-1133">Transmembrane helix</keyword>
<evidence type="ECO:0000256" key="1">
    <source>
        <dbReference type="SAM" id="Phobius"/>
    </source>
</evidence>
<dbReference type="EMBL" id="PYSW02000016">
    <property type="protein sequence ID" value="KAG2386114.1"/>
    <property type="molecule type" value="Genomic_DNA"/>
</dbReference>
<organism evidence="2 3">
    <name type="scientific">Naegleria lovaniensis</name>
    <name type="common">Amoeba</name>
    <dbReference type="NCBI Taxonomy" id="51637"/>
    <lineage>
        <taxon>Eukaryota</taxon>
        <taxon>Discoba</taxon>
        <taxon>Heterolobosea</taxon>
        <taxon>Tetramitia</taxon>
        <taxon>Eutetramitia</taxon>
        <taxon>Vahlkampfiidae</taxon>
        <taxon>Naegleria</taxon>
    </lineage>
</organism>